<dbReference type="PROSITE" id="PS50011">
    <property type="entry name" value="PROTEIN_KINASE_DOM"/>
    <property type="match status" value="1"/>
</dbReference>
<dbReference type="EC" id="2.7.11.1" evidence="1"/>
<protein>
    <recommendedName>
        <fullName evidence="1">non-specific serine/threonine protein kinase</fullName>
        <ecNumber evidence="1">2.7.11.1</ecNumber>
    </recommendedName>
</protein>
<keyword evidence="4" id="KW-0547">Nucleotide-binding</keyword>
<dbReference type="Proteomes" id="UP001501752">
    <property type="component" value="Unassembled WGS sequence"/>
</dbReference>
<dbReference type="SMART" id="SM00220">
    <property type="entry name" value="S_TKc"/>
    <property type="match status" value="1"/>
</dbReference>
<gene>
    <name evidence="8" type="primary">lanKC_2</name>
    <name evidence="8" type="ORF">GCM10023235_65340</name>
</gene>
<dbReference type="EMBL" id="BAABIS010000001">
    <property type="protein sequence ID" value="GAA4876565.1"/>
    <property type="molecule type" value="Genomic_DNA"/>
</dbReference>
<dbReference type="Pfam" id="PF00069">
    <property type="entry name" value="Pkinase"/>
    <property type="match status" value="1"/>
</dbReference>
<dbReference type="PANTHER" id="PTHR43289:SF6">
    <property type="entry name" value="SERINE_THREONINE-PROTEIN KINASE NEKL-3"/>
    <property type="match status" value="1"/>
</dbReference>
<keyword evidence="5" id="KW-0418">Kinase</keyword>
<keyword evidence="6" id="KW-0067">ATP-binding</keyword>
<dbReference type="PRINTS" id="PR01950">
    <property type="entry name" value="LANCSUPER"/>
</dbReference>
<dbReference type="NCBIfam" id="NF038150">
    <property type="entry name" value="lanthi_synth_IV"/>
    <property type="match status" value="1"/>
</dbReference>
<dbReference type="Pfam" id="PF25816">
    <property type="entry name" value="RamC_N"/>
    <property type="match status" value="1"/>
</dbReference>
<sequence length="923" mass="97265">MTGRQAVTDEREIGQGAPAGAAAVATGAAEFPLAGQVRLVMERAGATGWELRAEEFWTRLLPPAHRPRPQGWKLHVSATPLSAPHVLARAAEQLFALDCAFKFAGTLERVEALVSGRYDRAGAGKFLTAYPVDDDQALRVAEALDRATAGLPGQRILSDRPYRPGSLVHYRYGVFRGRRELGNDGSYELRLTGPDGGSVRDERRPAYTPPAWATCPFPAPEAAARTAGPVLLGGRYEVRGAIRHANKGGVFRAVDRVTGAAVILKQARPHTAARPNGEDARDALRREAAVLDRLADLDRAPRGLALFEHGQDLFLAQSVVPGVPLRRWTADHLTGPAGLTGPPVGRVLALARRITDLLAEVHGHGLVLRDLTPNNLMVDGGDLVALVDVELATAPGTYVHRAGTPGYAAPEQMAAERWSPAPGFGADLYSLGAVLFHLATGADPVFAPDDPPGRPFAVRLGELLAVAGVRSRAVRRLAPLVLALLDEDPARRPGLDAVRAELADPRPVPPAAVPAGLTAGPARAAIAPERCERLLADGLDHLLATMAPDAQRLWTTGGFGATTDPVAVQHGAAGPVALLTRLAPRSAAALAGLRTAADWLERALPAEPTVLPGLYFGRSGTAWALYDAARVLGDPAMAGRALDLARRTPLSWPNPDVCHGAAGAGLTQLHLWHATGDPDFLVRAEQAADGLAERTEQHPGGRVCWPIPADFDSALAGLTHHGFAHGTAGIGTFLLAAGRAADREDLRALAVRAGDSLLAAADHDGDAAWWGTGEGAASGTDSRLPNWCSGSSGVGTFLVRLWAATGEARFRTAAEAAGAAVVRQRWQTSPATCHGLAGNGQFLLDLAHLLGEPRWLGHAEELAACIDVRHTVRDGRRLIPDETAVDVVADYQTGTAGALDFLHRLQHGGPRPWLPVPGPEAAR</sequence>
<dbReference type="SUPFAM" id="SSF158745">
    <property type="entry name" value="LanC-like"/>
    <property type="match status" value="1"/>
</dbReference>
<evidence type="ECO:0000313" key="8">
    <source>
        <dbReference type="EMBL" id="GAA4876565.1"/>
    </source>
</evidence>
<name>A0ABP9EF03_9ACTN</name>
<dbReference type="CDD" id="cd04791">
    <property type="entry name" value="LanC_SerThrkinase"/>
    <property type="match status" value="1"/>
</dbReference>
<comment type="caution">
    <text evidence="8">The sequence shown here is derived from an EMBL/GenBank/DDBJ whole genome shotgun (WGS) entry which is preliminary data.</text>
</comment>
<dbReference type="InterPro" id="IPR058053">
    <property type="entry name" value="RamC_C"/>
</dbReference>
<dbReference type="SUPFAM" id="SSF56112">
    <property type="entry name" value="Protein kinase-like (PK-like)"/>
    <property type="match status" value="1"/>
</dbReference>
<proteinExistence type="predicted"/>
<keyword evidence="3" id="KW-0808">Transferase</keyword>
<evidence type="ECO:0000256" key="5">
    <source>
        <dbReference type="ARBA" id="ARBA00022777"/>
    </source>
</evidence>
<evidence type="ECO:0000259" key="7">
    <source>
        <dbReference type="PROSITE" id="PS50011"/>
    </source>
</evidence>
<dbReference type="InterPro" id="IPR007822">
    <property type="entry name" value="LANC-like"/>
</dbReference>
<dbReference type="InterPro" id="IPR057929">
    <property type="entry name" value="RamC_N"/>
</dbReference>
<dbReference type="Gene3D" id="1.10.510.10">
    <property type="entry name" value="Transferase(Phosphotransferase) domain 1"/>
    <property type="match status" value="1"/>
</dbReference>
<reference evidence="9" key="1">
    <citation type="journal article" date="2019" name="Int. J. Syst. Evol. Microbiol.">
        <title>The Global Catalogue of Microorganisms (GCM) 10K type strain sequencing project: providing services to taxonomists for standard genome sequencing and annotation.</title>
        <authorList>
            <consortium name="The Broad Institute Genomics Platform"/>
            <consortium name="The Broad Institute Genome Sequencing Center for Infectious Disease"/>
            <person name="Wu L."/>
            <person name="Ma J."/>
        </authorList>
    </citation>
    <scope>NUCLEOTIDE SEQUENCE [LARGE SCALE GENOMIC DNA]</scope>
    <source>
        <strain evidence="9">JCM 13006</strain>
    </source>
</reference>
<dbReference type="Pfam" id="PF05147">
    <property type="entry name" value="LANC_like"/>
    <property type="match status" value="1"/>
</dbReference>
<evidence type="ECO:0000256" key="2">
    <source>
        <dbReference type="ARBA" id="ARBA00022527"/>
    </source>
</evidence>
<dbReference type="Gene3D" id="1.50.10.20">
    <property type="match status" value="1"/>
</dbReference>
<evidence type="ECO:0000256" key="3">
    <source>
        <dbReference type="ARBA" id="ARBA00022679"/>
    </source>
</evidence>
<keyword evidence="9" id="KW-1185">Reference proteome</keyword>
<evidence type="ECO:0000313" key="9">
    <source>
        <dbReference type="Proteomes" id="UP001501752"/>
    </source>
</evidence>
<accession>A0ABP9EF03</accession>
<evidence type="ECO:0000256" key="1">
    <source>
        <dbReference type="ARBA" id="ARBA00012513"/>
    </source>
</evidence>
<keyword evidence="2" id="KW-0723">Serine/threonine-protein kinase</keyword>
<evidence type="ECO:0000256" key="6">
    <source>
        <dbReference type="ARBA" id="ARBA00022840"/>
    </source>
</evidence>
<evidence type="ECO:0000256" key="4">
    <source>
        <dbReference type="ARBA" id="ARBA00022741"/>
    </source>
</evidence>
<organism evidence="8 9">
    <name type="scientific">Kitasatospora terrestris</name>
    <dbReference type="NCBI Taxonomy" id="258051"/>
    <lineage>
        <taxon>Bacteria</taxon>
        <taxon>Bacillati</taxon>
        <taxon>Actinomycetota</taxon>
        <taxon>Actinomycetes</taxon>
        <taxon>Kitasatosporales</taxon>
        <taxon>Streptomycetaceae</taxon>
        <taxon>Kitasatospora</taxon>
    </lineage>
</organism>
<dbReference type="Gene3D" id="3.30.200.20">
    <property type="entry name" value="Phosphorylase Kinase, domain 1"/>
    <property type="match status" value="1"/>
</dbReference>
<feature type="domain" description="Protein kinase" evidence="7">
    <location>
        <begin position="236"/>
        <end position="507"/>
    </location>
</feature>
<dbReference type="InterPro" id="IPR011009">
    <property type="entry name" value="Kinase-like_dom_sf"/>
</dbReference>
<dbReference type="PANTHER" id="PTHR43289">
    <property type="entry name" value="MITOGEN-ACTIVATED PROTEIN KINASE KINASE KINASE 20-RELATED"/>
    <property type="match status" value="1"/>
</dbReference>
<dbReference type="RefSeq" id="WP_345700502.1">
    <property type="nucleotide sequence ID" value="NZ_BAABIS010000001.1"/>
</dbReference>
<dbReference type="SMART" id="SM01260">
    <property type="entry name" value="LANC_like"/>
    <property type="match status" value="1"/>
</dbReference>
<dbReference type="InterPro" id="IPR000719">
    <property type="entry name" value="Prot_kinase_dom"/>
</dbReference>